<evidence type="ECO:0000256" key="1">
    <source>
        <dbReference type="ARBA" id="ARBA00022723"/>
    </source>
</evidence>
<dbReference type="InterPro" id="IPR037523">
    <property type="entry name" value="VOC_core"/>
</dbReference>
<dbReference type="Pfam" id="PF00903">
    <property type="entry name" value="Glyoxalase"/>
    <property type="match status" value="1"/>
</dbReference>
<organism evidence="2 3">
    <name type="scientific">Paenibacillus naphthalenovorans</name>
    <dbReference type="NCBI Taxonomy" id="162209"/>
    <lineage>
        <taxon>Bacteria</taxon>
        <taxon>Bacillati</taxon>
        <taxon>Bacillota</taxon>
        <taxon>Bacilli</taxon>
        <taxon>Bacillales</taxon>
        <taxon>Paenibacillaceae</taxon>
        <taxon>Paenibacillus</taxon>
    </lineage>
</organism>
<dbReference type="GO" id="GO:0046872">
    <property type="term" value="F:metal ion binding"/>
    <property type="evidence" value="ECO:0007669"/>
    <property type="project" value="UniProtKB-KW"/>
</dbReference>
<dbReference type="Proteomes" id="UP000061660">
    <property type="component" value="Chromosome"/>
</dbReference>
<dbReference type="KEGG" id="pnp:IJ22_01260"/>
<sequence>MLSIHSIHHVSLCVTDLERAKAFYKEVLGLEELERPPFDFAGAWFAVGSGGQQLHLIVHPGETIRKSGIDTRDGHLALRVKSYKEALAWLESCGIEYDARPHPRAGFPQIFILDPDRNIIELNSDICDID</sequence>
<dbReference type="PATRIC" id="fig|162209.4.peg.125"/>
<keyword evidence="1" id="KW-0479">Metal-binding</keyword>
<dbReference type="Gene3D" id="3.10.180.10">
    <property type="entry name" value="2,3-Dihydroxybiphenyl 1,2-Dioxygenase, domain 1"/>
    <property type="match status" value="1"/>
</dbReference>
<dbReference type="GO" id="GO:0004462">
    <property type="term" value="F:lactoylglutathione lyase activity"/>
    <property type="evidence" value="ECO:0007669"/>
    <property type="project" value="InterPro"/>
</dbReference>
<accession>A0A0U2VIA0</accession>
<name>A0A0U2VIA0_9BACL</name>
<dbReference type="InterPro" id="IPR004360">
    <property type="entry name" value="Glyas_Fos-R_dOase_dom"/>
</dbReference>
<reference evidence="2 3" key="2">
    <citation type="journal article" date="2016" name="Genome Announc.">
        <title>Complete Genome Sequences of Two Interactive Moderate Thermophiles, Paenibacillus napthalenovorans 32O-Y and Paenibacillus sp. 32O-W.</title>
        <authorList>
            <person name="Butler R.R.III."/>
            <person name="Wang J."/>
            <person name="Stark B.C."/>
            <person name="Pombert J.F."/>
        </authorList>
    </citation>
    <scope>NUCLEOTIDE SEQUENCE [LARGE SCALE GENOMIC DNA]</scope>
    <source>
        <strain evidence="2 3">32O-Y</strain>
    </source>
</reference>
<dbReference type="InterPro" id="IPR029068">
    <property type="entry name" value="Glyas_Bleomycin-R_OHBP_Dase"/>
</dbReference>
<gene>
    <name evidence="2" type="ORF">IJ22_01260</name>
</gene>
<dbReference type="OrthoDB" id="9800322at2"/>
<evidence type="ECO:0000313" key="3">
    <source>
        <dbReference type="Proteomes" id="UP000061660"/>
    </source>
</evidence>
<dbReference type="PANTHER" id="PTHR21366">
    <property type="entry name" value="GLYOXALASE FAMILY PROTEIN"/>
    <property type="match status" value="1"/>
</dbReference>
<keyword evidence="3" id="KW-1185">Reference proteome</keyword>
<dbReference type="AlphaFoldDB" id="A0A0U2VIA0"/>
<dbReference type="STRING" id="162209.IJ22_01260"/>
<protein>
    <submittedName>
        <fullName evidence="2">Glyoxalase</fullName>
    </submittedName>
</protein>
<dbReference type="InterPro" id="IPR018146">
    <property type="entry name" value="Glyoxalase_1_CS"/>
</dbReference>
<dbReference type="InterPro" id="IPR050383">
    <property type="entry name" value="GlyoxalaseI/FosfomycinResist"/>
</dbReference>
<dbReference type="EMBL" id="CP013652">
    <property type="protein sequence ID" value="ALS20518.1"/>
    <property type="molecule type" value="Genomic_DNA"/>
</dbReference>
<reference evidence="3" key="1">
    <citation type="submission" date="2015-12" db="EMBL/GenBank/DDBJ databases">
        <title>Complete genome sequences of two moderately thermophilic Paenibacillus species.</title>
        <authorList>
            <person name="Butler R.III."/>
            <person name="Wang J."/>
            <person name="Stark B.C."/>
            <person name="Pombert J.-F."/>
        </authorList>
    </citation>
    <scope>NUCLEOTIDE SEQUENCE [LARGE SCALE GENOMIC DNA]</scope>
    <source>
        <strain evidence="3">32O-Y</strain>
    </source>
</reference>
<dbReference type="SUPFAM" id="SSF54593">
    <property type="entry name" value="Glyoxalase/Bleomycin resistance protein/Dihydroxybiphenyl dioxygenase"/>
    <property type="match status" value="1"/>
</dbReference>
<dbReference type="RefSeq" id="WP_054817649.1">
    <property type="nucleotide sequence ID" value="NZ_BJCS01000008.1"/>
</dbReference>
<proteinExistence type="predicted"/>
<evidence type="ECO:0000313" key="2">
    <source>
        <dbReference type="EMBL" id="ALS20518.1"/>
    </source>
</evidence>
<dbReference type="PROSITE" id="PS51819">
    <property type="entry name" value="VOC"/>
    <property type="match status" value="1"/>
</dbReference>
<dbReference type="PROSITE" id="PS00934">
    <property type="entry name" value="GLYOXALASE_I_1"/>
    <property type="match status" value="1"/>
</dbReference>